<reference evidence="2" key="1">
    <citation type="submission" date="2021-05" db="EMBL/GenBank/DDBJ databases">
        <authorList>
            <person name="Pietrasiak N."/>
            <person name="Ward R."/>
            <person name="Stajich J.E."/>
            <person name="Kurbessoian T."/>
        </authorList>
    </citation>
    <scope>NUCLEOTIDE SEQUENCE</scope>
    <source>
        <strain evidence="2">GSE-NOS-MK-12-04C</strain>
    </source>
</reference>
<evidence type="ECO:0000313" key="2">
    <source>
        <dbReference type="EMBL" id="MBW4666514.1"/>
    </source>
</evidence>
<proteinExistence type="predicted"/>
<protein>
    <submittedName>
        <fullName evidence="2">Uncharacterized protein</fullName>
    </submittedName>
</protein>
<evidence type="ECO:0000313" key="3">
    <source>
        <dbReference type="Proteomes" id="UP000729701"/>
    </source>
</evidence>
<organism evidence="2 3">
    <name type="scientific">Cyanomargarita calcarea GSE-NOS-MK-12-04C</name>
    <dbReference type="NCBI Taxonomy" id="2839659"/>
    <lineage>
        <taxon>Bacteria</taxon>
        <taxon>Bacillati</taxon>
        <taxon>Cyanobacteriota</taxon>
        <taxon>Cyanophyceae</taxon>
        <taxon>Nostocales</taxon>
        <taxon>Cyanomargaritaceae</taxon>
        <taxon>Cyanomargarita</taxon>
    </lineage>
</organism>
<keyword evidence="1" id="KW-0175">Coiled coil</keyword>
<dbReference type="AlphaFoldDB" id="A0A951QHG6"/>
<reference evidence="2" key="2">
    <citation type="journal article" date="2022" name="Microbiol. Resour. Announc.">
        <title>Metagenome Sequencing to Explore Phylogenomics of Terrestrial Cyanobacteria.</title>
        <authorList>
            <person name="Ward R.D."/>
            <person name="Stajich J.E."/>
            <person name="Johansen J.R."/>
            <person name="Huntemann M."/>
            <person name="Clum A."/>
            <person name="Foster B."/>
            <person name="Foster B."/>
            <person name="Roux S."/>
            <person name="Palaniappan K."/>
            <person name="Varghese N."/>
            <person name="Mukherjee S."/>
            <person name="Reddy T.B.K."/>
            <person name="Daum C."/>
            <person name="Copeland A."/>
            <person name="Chen I.A."/>
            <person name="Ivanova N.N."/>
            <person name="Kyrpides N.C."/>
            <person name="Shapiro N."/>
            <person name="Eloe-Fadrosh E.A."/>
            <person name="Pietrasiak N."/>
        </authorList>
    </citation>
    <scope>NUCLEOTIDE SEQUENCE</scope>
    <source>
        <strain evidence="2">GSE-NOS-MK-12-04C</strain>
    </source>
</reference>
<evidence type="ECO:0000256" key="1">
    <source>
        <dbReference type="SAM" id="Coils"/>
    </source>
</evidence>
<name>A0A951QHG6_9CYAN</name>
<dbReference type="EMBL" id="JAHHGZ010000003">
    <property type="protein sequence ID" value="MBW4666514.1"/>
    <property type="molecule type" value="Genomic_DNA"/>
</dbReference>
<gene>
    <name evidence="2" type="ORF">KME60_03460</name>
</gene>
<accession>A0A951QHG6</accession>
<comment type="caution">
    <text evidence="2">The sequence shown here is derived from an EMBL/GenBank/DDBJ whole genome shotgun (WGS) entry which is preliminary data.</text>
</comment>
<dbReference type="Proteomes" id="UP000729701">
    <property type="component" value="Unassembled WGS sequence"/>
</dbReference>
<sequence>MREAILNVVEAKSSLDELMEERSLLEQKIKLAEFKLLDAKKELREALPDNKVYVLGDKGLAARKDLEGRISINPIVTVEIQSQ</sequence>
<feature type="coiled-coil region" evidence="1">
    <location>
        <begin position="1"/>
        <end position="42"/>
    </location>
</feature>